<dbReference type="EMBL" id="CP139472">
    <property type="protein sequence ID" value="WPU48164.1"/>
    <property type="molecule type" value="Genomic_DNA"/>
</dbReference>
<dbReference type="GO" id="GO:0015473">
    <property type="term" value="F:fimbrial usher porin activity"/>
    <property type="evidence" value="ECO:0007669"/>
    <property type="project" value="InterPro"/>
</dbReference>
<dbReference type="EMBL" id="FN869568">
    <property type="protein sequence ID" value="SJK83770.1"/>
    <property type="molecule type" value="Genomic_DNA"/>
</dbReference>
<evidence type="ECO:0000313" key="4">
    <source>
        <dbReference type="Proteomes" id="UP001322512"/>
    </source>
</evidence>
<dbReference type="PANTHER" id="PTHR30451">
    <property type="entry name" value="OUTER MEMBRANE USHER PROTEIN"/>
    <property type="match status" value="1"/>
</dbReference>
<dbReference type="Proteomes" id="UP001322512">
    <property type="component" value="Chromosome"/>
</dbReference>
<dbReference type="GO" id="GO:0009297">
    <property type="term" value="P:pilus assembly"/>
    <property type="evidence" value="ECO:0007669"/>
    <property type="project" value="InterPro"/>
</dbReference>
<dbReference type="Pfam" id="PF00577">
    <property type="entry name" value="Usher"/>
    <property type="match status" value="1"/>
</dbReference>
<name>A0A1R4A481_HALED</name>
<gene>
    <name evidence="1" type="ORF">HELO_2151E</name>
    <name evidence="2" type="ORF">SR933_04550</name>
</gene>
<dbReference type="Proteomes" id="UP000008707">
    <property type="component" value="Chromosome"/>
</dbReference>
<dbReference type="Gene3D" id="2.60.40.3110">
    <property type="match status" value="1"/>
</dbReference>
<evidence type="ECO:0000313" key="1">
    <source>
        <dbReference type="EMBL" id="SJK83770.1"/>
    </source>
</evidence>
<keyword evidence="4" id="KW-1185">Reference proteome</keyword>
<reference evidence="1" key="1">
    <citation type="journal article" date="2010" name="Environ. Microbiol.">
        <title>A blueprint of ectoine metabolism from the genome of the industrial producer Halomonas elongata DSM 2581(T).</title>
        <authorList>
            <person name="Schwibbert K."/>
            <person name="Marin-Sanguino A."/>
            <person name="Bagyan I."/>
            <person name="Heidrich G."/>
            <person name="Lentzen G."/>
            <person name="Seitz H."/>
            <person name="Rampp M."/>
            <person name="Schuster S.C."/>
            <person name="Klenk H.P."/>
            <person name="Pfeiffer F."/>
            <person name="Oesterhelt D."/>
            <person name="Kunte H.J."/>
        </authorList>
    </citation>
    <scope>NUCLEOTIDE SEQUENCE</scope>
    <source>
        <strain evidence="1">Type strain: DSM 2581</strain>
    </source>
</reference>
<dbReference type="RefSeq" id="WP_157953400.1">
    <property type="nucleotide sequence ID" value="NC_014532.2"/>
</dbReference>
<dbReference type="InterPro" id="IPR042186">
    <property type="entry name" value="FimD_plug_dom"/>
</dbReference>
<dbReference type="Gene3D" id="2.60.40.2610">
    <property type="entry name" value="Outer membrane usher protein FimD, plug domain"/>
    <property type="match status" value="1"/>
</dbReference>
<dbReference type="OrthoDB" id="8587at2"/>
<accession>A0A1R4A481</accession>
<sequence length="795" mass="86050">MPKTIEKPLPYDSGESLWGVKAFLLACSAALFFTSSSLVLGESFRSIPEIPGSDVDRVATGGAAAQDQELYLEILINGKSTGKVYRTVKKGDDFVIDKSFLLKQGVRVSSAASENVAISSLEGTEVEYLAGEGKLNIIVPADWLPDQNLDLSKQRDYVKAEIGTGLLFNYDSYSTHTDQGTSTSLWNEIRFFSPIGIFSTTSVYQDYLSGGNDVSGQNEFIRYDTSWEHSSQDSMVKYQAGDFITHSMSWSNSIRAGGFQVSKDFSLRPDLVTYPLPEFSGSAAVPSTVDLFINGNRSGRTDVNPGPFTLTDIPYINGAGQAVIVTRDALGREVSTSVPFYVTSDLLRDGYTDYSFGIGKIREDYGIKDFSYGSTVGNANFRYGVTRQFTFESHLEAASDLQLYGVGGVYRLGTLGVLNTSYSHSHDGDAGKDGGQYNAGYKYSAGRYHMGVQYTGRDSSFSDLTSYKSDRTLSEQSLQANASVAVDKVGTLGVGYFDITSFEGDRTKLLNFTWSKPLWGNINAFVSANKDLSDEGGWSTMAQISMPVGTAGSASVTANMPESGNASQIVRYSHSVPSDGGFGYQLAYTNNEGGHGYYQADATHRSRYVQLRGGVYGYENGDDTKWLDASGSVVFMDGNAYLANTISDAFAVVDTSGYSDIPVLYENRSIGKTDDSGTVLVPWATGYYDAKYSIDPMNLPSSTEVSTVEQRVAIKSRAGYKVDFGIGAPIALGSVATINDATTAPIGWDGVLYAKELQEHNSLYVEKADGGVCRASFDMEVVSEEIENIGPLVCH</sequence>
<reference evidence="3" key="3">
    <citation type="journal article" date="2011" name="Environ. Microbiol.">
        <title>A blueprint of ectoine metabolism from the genome of the industrial producer Halomonas elongata DSM 2581(T).</title>
        <authorList>
            <person name="Schwibbert K."/>
            <person name="Marin-Sanguino A."/>
            <person name="Bagyan I."/>
            <person name="Heidrich G."/>
            <person name="Lentzen G."/>
            <person name="Seitz H."/>
            <person name="Rampp M."/>
            <person name="Schuster S.C."/>
            <person name="Klenk H.P."/>
            <person name="Pfeiffer F."/>
            <person name="Oesterhelt D."/>
            <person name="Kunte H.J."/>
        </authorList>
    </citation>
    <scope>NUCLEOTIDE SEQUENCE [LARGE SCALE GENOMIC DNA]</scope>
    <source>
        <strain evidence="3">ATCC 33173 / DSM 2581 / NBRC 15536 / NCIMB 2198 / 1H9</strain>
    </source>
</reference>
<evidence type="ECO:0000313" key="2">
    <source>
        <dbReference type="EMBL" id="WPU48164.1"/>
    </source>
</evidence>
<dbReference type="PANTHER" id="PTHR30451:SF5">
    <property type="entry name" value="SLR0019 PROTEIN"/>
    <property type="match status" value="1"/>
</dbReference>
<dbReference type="GeneID" id="91009440"/>
<dbReference type="AlphaFoldDB" id="A0A1R4A481"/>
<organism evidence="1 3">
    <name type="scientific">Halomonas elongata (strain ATCC 33173 / DSM 2581 / NBRC 15536 / NCIMB 2198 / 1H9)</name>
    <dbReference type="NCBI Taxonomy" id="768066"/>
    <lineage>
        <taxon>Bacteria</taxon>
        <taxon>Pseudomonadati</taxon>
        <taxon>Pseudomonadota</taxon>
        <taxon>Gammaproteobacteria</taxon>
        <taxon>Oceanospirillales</taxon>
        <taxon>Halomonadaceae</taxon>
        <taxon>Halomonas</taxon>
    </lineage>
</organism>
<evidence type="ECO:0000313" key="3">
    <source>
        <dbReference type="Proteomes" id="UP000008707"/>
    </source>
</evidence>
<dbReference type="GO" id="GO:0009279">
    <property type="term" value="C:cell outer membrane"/>
    <property type="evidence" value="ECO:0007669"/>
    <property type="project" value="TreeGrafter"/>
</dbReference>
<protein>
    <submittedName>
        <fullName evidence="1 2">Outer membrane usher protein</fullName>
    </submittedName>
</protein>
<dbReference type="InterPro" id="IPR000015">
    <property type="entry name" value="Fimb_usher"/>
</dbReference>
<proteinExistence type="predicted"/>
<dbReference type="KEGG" id="hel:HELO_2151E"/>
<reference evidence="1" key="2">
    <citation type="submission" date="2010-05" db="EMBL/GenBank/DDBJ databases">
        <title>Revision and reannotation of the Halomonas elongata DSM 2581(T) genome.</title>
        <authorList>
            <person name="Pfeiffer F."/>
            <person name="Bagyan I."/>
            <person name="Alfaro-Espinoza G."/>
            <person name="Zamora-Lagos M.A."/>
            <person name="Habermann B."/>
            <person name="Oesterhelt D."/>
            <person name="Kunte H.J."/>
        </authorList>
    </citation>
    <scope>NUCLEOTIDE SEQUENCE</scope>
    <source>
        <strain evidence="1">Type strain: DSM 2581</strain>
    </source>
</reference>
<reference evidence="2 4" key="4">
    <citation type="submission" date="2023-11" db="EMBL/GenBank/DDBJ databases">
        <title>MicrobeMod: A computational toolkit for identifying prokaryotic methylation and restriction-modification with nanopore sequencing.</title>
        <authorList>
            <person name="Crits-Christoph A."/>
            <person name="Kang S.C."/>
            <person name="Lee H."/>
            <person name="Ostrov N."/>
        </authorList>
    </citation>
    <scope>NUCLEOTIDE SEQUENCE [LARGE SCALE GENOMIC DNA]</scope>
    <source>
        <strain evidence="2 4">ATCC 33173</strain>
    </source>
</reference>